<dbReference type="KEGG" id="vg:64408836"/>
<evidence type="ECO:0000313" key="2">
    <source>
        <dbReference type="Proteomes" id="UP000289438"/>
    </source>
</evidence>
<accession>A0A3S7HE43</accession>
<dbReference type="Proteomes" id="UP000289438">
    <property type="component" value="Segment"/>
</dbReference>
<evidence type="ECO:0000313" key="1">
    <source>
        <dbReference type="EMBL" id="AVO23701.1"/>
    </source>
</evidence>
<name>A0A3S7HE43_9CAUD</name>
<dbReference type="GeneID" id="64408836"/>
<reference evidence="1 2" key="1">
    <citation type="submission" date="2018-02" db="EMBL/GenBank/DDBJ databases">
        <title>Isolation, characterization and comparative genomics of Xanthomonas oryzae pv. oryzae bacteriophages.</title>
        <authorList>
            <person name="Varga I."/>
            <person name="Molnar J."/>
            <person name="Gazdag A."/>
            <person name="Szucs D."/>
            <person name="Doffkay Z."/>
            <person name="Valappil S.K."/>
            <person name="Papp S."/>
            <person name="Pinter R."/>
            <person name="Vera Cruz C.M."/>
            <person name="Ricardo O."/>
            <person name="Vizi T."/>
            <person name="Schneider G."/>
            <person name="Rakhely G."/>
            <person name="Kovacs T."/>
        </authorList>
    </citation>
    <scope>NUCLEOTIDE SEQUENCE [LARGE SCALE GENOMIC DNA]</scope>
</reference>
<sequence>MNTYEGIGQIQFVLFDTIDNEVVILGQLAFTSRGELDAAWTATTALDGFSDFAADLVDGTGEVVETKFIAARTAERALGASIRQLAGAARHNDSKASRALEPDF</sequence>
<dbReference type="EMBL" id="MG944227">
    <property type="protein sequence ID" value="AVO23701.1"/>
    <property type="molecule type" value="Genomic_DNA"/>
</dbReference>
<keyword evidence="2" id="KW-1185">Reference proteome</keyword>
<proteinExistence type="predicted"/>
<organism evidence="1 2">
    <name type="scientific">Xanthomonas phage XPP1</name>
    <dbReference type="NCBI Taxonomy" id="2099853"/>
    <lineage>
        <taxon>Viruses</taxon>
        <taxon>Duplodnaviria</taxon>
        <taxon>Heunggongvirae</taxon>
        <taxon>Uroviricota</taxon>
        <taxon>Caudoviricetes</taxon>
        <taxon>Kantovirinae</taxon>
        <taxon>Tsukubavirus</taxon>
        <taxon>Tsukubavirus XPP1</taxon>
    </lineage>
</organism>
<dbReference type="RefSeq" id="YP_010052467.1">
    <property type="nucleotide sequence ID" value="NC_054458.1"/>
</dbReference>
<protein>
    <submittedName>
        <fullName evidence="1">Uncharacterized protein</fullName>
    </submittedName>
</protein>